<keyword evidence="5 6" id="KW-0472">Membrane</keyword>
<feature type="domain" description="Major facilitator superfamily (MFS) profile" evidence="7">
    <location>
        <begin position="1"/>
        <end position="411"/>
    </location>
</feature>
<feature type="transmembrane region" description="Helical" evidence="6">
    <location>
        <begin position="259"/>
        <end position="278"/>
    </location>
</feature>
<keyword evidence="4 6" id="KW-1133">Transmembrane helix</keyword>
<dbReference type="SUPFAM" id="SSF103473">
    <property type="entry name" value="MFS general substrate transporter"/>
    <property type="match status" value="1"/>
</dbReference>
<feature type="transmembrane region" description="Helical" evidence="6">
    <location>
        <begin position="21"/>
        <end position="44"/>
    </location>
</feature>
<dbReference type="AlphaFoldDB" id="A0A428YQG3"/>
<dbReference type="RefSeq" id="WP_037268655.1">
    <property type="nucleotide sequence ID" value="NZ_QHKI01000064.1"/>
</dbReference>
<dbReference type="PANTHER" id="PTHR23513:SF6">
    <property type="entry name" value="MAJOR FACILITATOR SUPERFAMILY ASSOCIATED DOMAIN-CONTAINING PROTEIN"/>
    <property type="match status" value="1"/>
</dbReference>
<keyword evidence="2" id="KW-1003">Cell membrane</keyword>
<comment type="caution">
    <text evidence="8">The sequence shown here is derived from an EMBL/GenBank/DDBJ whole genome shotgun (WGS) entry which is preliminary data.</text>
</comment>
<proteinExistence type="predicted"/>
<dbReference type="GO" id="GO:0022857">
    <property type="term" value="F:transmembrane transporter activity"/>
    <property type="evidence" value="ECO:0007669"/>
    <property type="project" value="InterPro"/>
</dbReference>
<dbReference type="GO" id="GO:0005886">
    <property type="term" value="C:plasma membrane"/>
    <property type="evidence" value="ECO:0007669"/>
    <property type="project" value="UniProtKB-SubCell"/>
</dbReference>
<protein>
    <submittedName>
        <fullName evidence="8">MFS transporter</fullName>
    </submittedName>
</protein>
<comment type="subcellular location">
    <subcellularLocation>
        <location evidence="1">Cell membrane</location>
        <topology evidence="1">Multi-pass membrane protein</topology>
    </subcellularLocation>
</comment>
<keyword evidence="3 6" id="KW-0812">Transmembrane</keyword>
<evidence type="ECO:0000313" key="9">
    <source>
        <dbReference type="Proteomes" id="UP000287547"/>
    </source>
</evidence>
<dbReference type="Gene3D" id="1.20.1250.20">
    <property type="entry name" value="MFS general substrate transporter like domains"/>
    <property type="match status" value="1"/>
</dbReference>
<evidence type="ECO:0000256" key="4">
    <source>
        <dbReference type="ARBA" id="ARBA00022989"/>
    </source>
</evidence>
<name>A0A428YQG3_KIBAR</name>
<evidence type="ECO:0000256" key="3">
    <source>
        <dbReference type="ARBA" id="ARBA00022692"/>
    </source>
</evidence>
<feature type="transmembrane region" description="Helical" evidence="6">
    <location>
        <begin position="386"/>
        <end position="408"/>
    </location>
</feature>
<evidence type="ECO:0000256" key="6">
    <source>
        <dbReference type="SAM" id="Phobius"/>
    </source>
</evidence>
<evidence type="ECO:0000256" key="2">
    <source>
        <dbReference type="ARBA" id="ARBA00022475"/>
    </source>
</evidence>
<accession>A0A428YQG3</accession>
<dbReference type="Pfam" id="PF07690">
    <property type="entry name" value="MFS_1"/>
    <property type="match status" value="1"/>
</dbReference>
<gene>
    <name evidence="8" type="ORF">DMH04_44025</name>
</gene>
<reference evidence="8 9" key="1">
    <citation type="submission" date="2018-05" db="EMBL/GenBank/DDBJ databases">
        <title>Evolution of GPA BGCs.</title>
        <authorList>
            <person name="Waglechner N."/>
            <person name="Wright G.D."/>
        </authorList>
    </citation>
    <scope>NUCLEOTIDE SEQUENCE [LARGE SCALE GENOMIC DNA]</scope>
    <source>
        <strain evidence="8 9">A82846</strain>
    </source>
</reference>
<dbReference type="PROSITE" id="PS50850">
    <property type="entry name" value="MFS"/>
    <property type="match status" value="1"/>
</dbReference>
<evidence type="ECO:0000259" key="7">
    <source>
        <dbReference type="PROSITE" id="PS50850"/>
    </source>
</evidence>
<organism evidence="8 9">
    <name type="scientific">Kibdelosporangium aridum</name>
    <dbReference type="NCBI Taxonomy" id="2030"/>
    <lineage>
        <taxon>Bacteria</taxon>
        <taxon>Bacillati</taxon>
        <taxon>Actinomycetota</taxon>
        <taxon>Actinomycetes</taxon>
        <taxon>Pseudonocardiales</taxon>
        <taxon>Pseudonocardiaceae</taxon>
        <taxon>Kibdelosporangium</taxon>
    </lineage>
</organism>
<sequence length="434" mass="45274">MTVDARRRAGGDFTRYWAGQSVSMLGDQITLFVLPTVAIVSFGASGAQVGLLQAVNTLAYPALGLFAGVLMDRIRRRPAMITADLVRAAAFGSIPLAAAFGSLSMPHLYAVAFVAGAFAVLFDVASQSHLPSLVPRDMLSGANARMEMSSTIALLSGATVGGLLVQLFSGVGALTANAISFLFSVLGIISLRTPEPPPAEINRGKSVRKQMREGLAALWRDPILRPLTFAAGLRNLGMAAVNAVLLLFAYRTLQLTPGVTGLLFTAGAAAAVVGAMLTRRVVRWLGPGRTLLLTAAEGAVWLAVPLALVLPPIPTLLVLLVLSSMWLPLWNATVTTLRQSVTPPHLLGRVHASARTVNMSTIPVGALLGGVLADLSSAMFGQQIGLTVALTLGGLVAALGFPVLLASASVRTLREMPRQASVAHGPASTDQEDR</sequence>
<feature type="transmembrane region" description="Helical" evidence="6">
    <location>
        <begin position="50"/>
        <end position="71"/>
    </location>
</feature>
<feature type="transmembrane region" description="Helical" evidence="6">
    <location>
        <begin position="107"/>
        <end position="125"/>
    </location>
</feature>
<feature type="transmembrane region" description="Helical" evidence="6">
    <location>
        <begin position="146"/>
        <end position="165"/>
    </location>
</feature>
<feature type="transmembrane region" description="Helical" evidence="6">
    <location>
        <begin position="83"/>
        <end position="101"/>
    </location>
</feature>
<dbReference type="InterPro" id="IPR011701">
    <property type="entry name" value="MFS"/>
</dbReference>
<dbReference type="CDD" id="cd06173">
    <property type="entry name" value="MFS_MefA_like"/>
    <property type="match status" value="1"/>
</dbReference>
<dbReference type="Proteomes" id="UP000287547">
    <property type="component" value="Unassembled WGS sequence"/>
</dbReference>
<feature type="transmembrane region" description="Helical" evidence="6">
    <location>
        <begin position="290"/>
        <end position="310"/>
    </location>
</feature>
<evidence type="ECO:0000313" key="8">
    <source>
        <dbReference type="EMBL" id="RSM70782.1"/>
    </source>
</evidence>
<dbReference type="OrthoDB" id="9815525at2"/>
<dbReference type="EMBL" id="QHKI01000064">
    <property type="protein sequence ID" value="RSM70782.1"/>
    <property type="molecule type" value="Genomic_DNA"/>
</dbReference>
<evidence type="ECO:0000256" key="1">
    <source>
        <dbReference type="ARBA" id="ARBA00004651"/>
    </source>
</evidence>
<dbReference type="PANTHER" id="PTHR23513">
    <property type="entry name" value="INTEGRAL MEMBRANE EFFLUX PROTEIN-RELATED"/>
    <property type="match status" value="1"/>
</dbReference>
<dbReference type="InterPro" id="IPR036259">
    <property type="entry name" value="MFS_trans_sf"/>
</dbReference>
<evidence type="ECO:0000256" key="5">
    <source>
        <dbReference type="ARBA" id="ARBA00023136"/>
    </source>
</evidence>
<dbReference type="InterPro" id="IPR020846">
    <property type="entry name" value="MFS_dom"/>
</dbReference>